<dbReference type="CDD" id="cd15457">
    <property type="entry name" value="NADAR"/>
    <property type="match status" value="1"/>
</dbReference>
<evidence type="ECO:0000313" key="6">
    <source>
        <dbReference type="Proteomes" id="UP000298050"/>
    </source>
</evidence>
<evidence type="ECO:0000313" key="5">
    <source>
        <dbReference type="EMBL" id="TGD73407.1"/>
    </source>
</evidence>
<evidence type="ECO:0000256" key="1">
    <source>
        <dbReference type="ARBA" id="ARBA00000022"/>
    </source>
</evidence>
<sequence length="158" mass="18717">MSTGLFPELDLDALYLSRSDVNELLGTFSRHGFFLDEREWPSVEHYYQAMKFESEEAREAVRAADHPKKARKLGRSRRRKLRGDWSEVKRVYMTRALYTKCKAWPEVARKLLATGERRLVENSQYDYYWGCGRDRRGDNNYGKVLMNVRAKLREEAEN</sequence>
<feature type="domain" description="NADAR" evidence="4">
    <location>
        <begin position="31"/>
        <end position="153"/>
    </location>
</feature>
<evidence type="ECO:0000256" key="3">
    <source>
        <dbReference type="SAM" id="MobiDB-lite"/>
    </source>
</evidence>
<proteinExistence type="predicted"/>
<dbReference type="Gene3D" id="1.10.357.40">
    <property type="entry name" value="YbiA-like"/>
    <property type="match status" value="1"/>
</dbReference>
<dbReference type="Pfam" id="PF08719">
    <property type="entry name" value="NADAR"/>
    <property type="match status" value="1"/>
</dbReference>
<gene>
    <name evidence="5" type="ORF">E4634_10255</name>
</gene>
<dbReference type="InterPro" id="IPR037238">
    <property type="entry name" value="YbiA-like_sf"/>
</dbReference>
<comment type="caution">
    <text evidence="5">The sequence shown here is derived from an EMBL/GenBank/DDBJ whole genome shotgun (WGS) entry which is preliminary data.</text>
</comment>
<dbReference type="EMBL" id="SRLE01000007">
    <property type="protein sequence ID" value="TGD73407.1"/>
    <property type="molecule type" value="Genomic_DNA"/>
</dbReference>
<keyword evidence="6" id="KW-1185">Reference proteome</keyword>
<accession>A0A4Z0M1U4</accession>
<dbReference type="NCBIfam" id="TIGR02464">
    <property type="entry name" value="ribofla_fusion"/>
    <property type="match status" value="1"/>
</dbReference>
<feature type="region of interest" description="Disordered" evidence="3">
    <location>
        <begin position="61"/>
        <end position="81"/>
    </location>
</feature>
<evidence type="ECO:0000256" key="2">
    <source>
        <dbReference type="ARBA" id="ARBA00000751"/>
    </source>
</evidence>
<dbReference type="OrthoDB" id="9793111at2"/>
<organism evidence="5 6">
    <name type="scientific">Mangrovimicrobium sediminis</name>
    <dbReference type="NCBI Taxonomy" id="2562682"/>
    <lineage>
        <taxon>Bacteria</taxon>
        <taxon>Pseudomonadati</taxon>
        <taxon>Pseudomonadota</taxon>
        <taxon>Gammaproteobacteria</taxon>
        <taxon>Cellvibrionales</taxon>
        <taxon>Halieaceae</taxon>
        <taxon>Mangrovimicrobium</taxon>
    </lineage>
</organism>
<dbReference type="SUPFAM" id="SSF143990">
    <property type="entry name" value="YbiA-like"/>
    <property type="match status" value="1"/>
</dbReference>
<comment type="catalytic activity">
    <reaction evidence="2">
        <text>2,5-diamino-6-hydroxy-4-(5-phosphoribosylamino)-pyrimidine + H2O = 2,5,6-triamino-4-hydroxypyrimidine + D-ribose 5-phosphate</text>
        <dbReference type="Rhea" id="RHEA:23436"/>
        <dbReference type="ChEBI" id="CHEBI:15377"/>
        <dbReference type="ChEBI" id="CHEBI:58614"/>
        <dbReference type="ChEBI" id="CHEBI:78346"/>
        <dbReference type="ChEBI" id="CHEBI:137796"/>
    </reaction>
</comment>
<name>A0A4Z0M1U4_9GAMM</name>
<comment type="catalytic activity">
    <reaction evidence="1">
        <text>5-amino-6-(5-phospho-D-ribosylamino)uracil + H2O = 5,6-diaminouracil + D-ribose 5-phosphate</text>
        <dbReference type="Rhea" id="RHEA:55020"/>
        <dbReference type="ChEBI" id="CHEBI:15377"/>
        <dbReference type="ChEBI" id="CHEBI:46252"/>
        <dbReference type="ChEBI" id="CHEBI:58453"/>
        <dbReference type="ChEBI" id="CHEBI:78346"/>
    </reaction>
</comment>
<feature type="compositionally biased region" description="Basic residues" evidence="3">
    <location>
        <begin position="68"/>
        <end position="81"/>
    </location>
</feature>
<reference evidence="5 6" key="1">
    <citation type="submission" date="2019-04" db="EMBL/GenBank/DDBJ databases">
        <title>Taxonomy of novel Haliea sp. from mangrove soil of West Coast of India.</title>
        <authorList>
            <person name="Verma A."/>
            <person name="Kumar P."/>
            <person name="Krishnamurthi S."/>
        </authorList>
    </citation>
    <scope>NUCLEOTIDE SEQUENCE [LARGE SCALE GENOMIC DNA]</scope>
    <source>
        <strain evidence="5 6">SAOS-164</strain>
    </source>
</reference>
<evidence type="ECO:0000259" key="4">
    <source>
        <dbReference type="Pfam" id="PF08719"/>
    </source>
</evidence>
<dbReference type="AlphaFoldDB" id="A0A4Z0M1U4"/>
<dbReference type="RefSeq" id="WP_135443539.1">
    <property type="nucleotide sequence ID" value="NZ_SRLE01000007.1"/>
</dbReference>
<protein>
    <submittedName>
        <fullName evidence="5">NADAR family protein</fullName>
    </submittedName>
</protein>
<dbReference type="InterPro" id="IPR012816">
    <property type="entry name" value="NADAR"/>
</dbReference>
<dbReference type="Proteomes" id="UP000298050">
    <property type="component" value="Unassembled WGS sequence"/>
</dbReference>